<dbReference type="EMBL" id="CP020715">
    <property type="protein sequence ID" value="ARJ06374.1"/>
    <property type="molecule type" value="Genomic_DNA"/>
</dbReference>
<dbReference type="STRING" id="1619308.B5808_14995"/>
<feature type="compositionally biased region" description="Pro residues" evidence="1">
    <location>
        <begin position="157"/>
        <end position="166"/>
    </location>
</feature>
<gene>
    <name evidence="2" type="ORF">B5808_14995</name>
</gene>
<keyword evidence="3" id="KW-1185">Reference proteome</keyword>
<name>A0A1X9LME9_9MICO</name>
<evidence type="ECO:0000313" key="2">
    <source>
        <dbReference type="EMBL" id="ARJ06374.1"/>
    </source>
</evidence>
<feature type="region of interest" description="Disordered" evidence="1">
    <location>
        <begin position="135"/>
        <end position="166"/>
    </location>
</feature>
<reference evidence="2 3" key="1">
    <citation type="submission" date="2017-04" db="EMBL/GenBank/DDBJ databases">
        <authorList>
            <person name="Afonso C.L."/>
            <person name="Miller P.J."/>
            <person name="Scott M.A."/>
            <person name="Spackman E."/>
            <person name="Goraichik I."/>
            <person name="Dimitrov K.M."/>
            <person name="Suarez D.L."/>
            <person name="Swayne D.E."/>
        </authorList>
    </citation>
    <scope>NUCLEOTIDE SEQUENCE [LARGE SCALE GENOMIC DNA]</scope>
    <source>
        <strain evidence="3">XA(T)</strain>
    </source>
</reference>
<dbReference type="AlphaFoldDB" id="A0A1X9LME9"/>
<feature type="compositionally biased region" description="Basic and acidic residues" evidence="1">
    <location>
        <begin position="135"/>
        <end position="145"/>
    </location>
</feature>
<sequence>MRTDEPSPYATRIVRIFPDYADSVVWFSDPVPYDETGLTAELVERLAAWETSYYAALTDTFEWSGRISLHDFDRIGLALAHDVAEEIGPDVEVEYRSFEDSGAVALARAEGEATNPDARDAFARRAQRERERWAALRARRSEGAETARSASGAEFRPVPPEDPSAS</sequence>
<accession>A0A1X9LME9</accession>
<dbReference type="Proteomes" id="UP000192775">
    <property type="component" value="Chromosome"/>
</dbReference>
<dbReference type="KEGG" id="cphy:B5808_14995"/>
<dbReference type="RefSeq" id="WP_085020512.1">
    <property type="nucleotide sequence ID" value="NZ_BMHD01000001.1"/>
</dbReference>
<protein>
    <submittedName>
        <fullName evidence="2">Uncharacterized protein</fullName>
    </submittedName>
</protein>
<proteinExistence type="predicted"/>
<evidence type="ECO:0000256" key="1">
    <source>
        <dbReference type="SAM" id="MobiDB-lite"/>
    </source>
</evidence>
<evidence type="ECO:0000313" key="3">
    <source>
        <dbReference type="Proteomes" id="UP000192775"/>
    </source>
</evidence>
<organism evidence="2 3">
    <name type="scientific">Cnuibacter physcomitrellae</name>
    <dbReference type="NCBI Taxonomy" id="1619308"/>
    <lineage>
        <taxon>Bacteria</taxon>
        <taxon>Bacillati</taxon>
        <taxon>Actinomycetota</taxon>
        <taxon>Actinomycetes</taxon>
        <taxon>Micrococcales</taxon>
        <taxon>Microbacteriaceae</taxon>
        <taxon>Cnuibacter</taxon>
    </lineage>
</organism>